<evidence type="ECO:0000313" key="1">
    <source>
        <dbReference type="EMBL" id="GAA5482194.1"/>
    </source>
</evidence>
<accession>A0ABP9US87</accession>
<dbReference type="Pfam" id="PF13563">
    <property type="entry name" value="2_5_RNA_ligase2"/>
    <property type="match status" value="1"/>
</dbReference>
<comment type="caution">
    <text evidence="1">The sequence shown here is derived from an EMBL/GenBank/DDBJ whole genome shotgun (WGS) entry which is preliminary data.</text>
</comment>
<dbReference type="InterPro" id="IPR009097">
    <property type="entry name" value="Cyclic_Pdiesterase"/>
</dbReference>
<dbReference type="RefSeq" id="WP_353566337.1">
    <property type="nucleotide sequence ID" value="NZ_BAABRI010000006.1"/>
</dbReference>
<dbReference type="Proteomes" id="UP001476282">
    <property type="component" value="Unassembled WGS sequence"/>
</dbReference>
<dbReference type="SUPFAM" id="SSF55144">
    <property type="entry name" value="LigT-like"/>
    <property type="match status" value="1"/>
</dbReference>
<protein>
    <recommendedName>
        <fullName evidence="3">2'-5' RNA ligase family protein</fullName>
    </recommendedName>
</protein>
<organism evidence="1 2">
    <name type="scientific">Haloferula sargassicola</name>
    <dbReference type="NCBI Taxonomy" id="490096"/>
    <lineage>
        <taxon>Bacteria</taxon>
        <taxon>Pseudomonadati</taxon>
        <taxon>Verrucomicrobiota</taxon>
        <taxon>Verrucomicrobiia</taxon>
        <taxon>Verrucomicrobiales</taxon>
        <taxon>Verrucomicrobiaceae</taxon>
        <taxon>Haloferula</taxon>
    </lineage>
</organism>
<evidence type="ECO:0000313" key="2">
    <source>
        <dbReference type="Proteomes" id="UP001476282"/>
    </source>
</evidence>
<sequence length="171" mass="18878">MSDGEKPLILTAAFDAGSQARFEQLRRRYFPPERNFIPAHLTLFHHLPGDQQAAVEQRLREVTSGLPPMSFVSGGTLHLGRGAALRIDSPELGSLREMLARAWEPWLTGQDRQGFRPHVTVQNKVAPDTARATLAALESTDPPPASGSIEGLRLWRYLGGPWEALAEFPFG</sequence>
<evidence type="ECO:0008006" key="3">
    <source>
        <dbReference type="Google" id="ProtNLM"/>
    </source>
</evidence>
<dbReference type="Gene3D" id="3.90.1140.10">
    <property type="entry name" value="Cyclic phosphodiesterase"/>
    <property type="match status" value="1"/>
</dbReference>
<gene>
    <name evidence="1" type="ORF">Hsar01_01411</name>
</gene>
<dbReference type="EMBL" id="BAABRI010000006">
    <property type="protein sequence ID" value="GAA5482194.1"/>
    <property type="molecule type" value="Genomic_DNA"/>
</dbReference>
<name>A0ABP9US87_9BACT</name>
<proteinExistence type="predicted"/>
<keyword evidence="2" id="KW-1185">Reference proteome</keyword>
<reference evidence="1 2" key="1">
    <citation type="submission" date="2024-02" db="EMBL/GenBank/DDBJ databases">
        <title>Haloferula sargassicola NBRC 104335.</title>
        <authorList>
            <person name="Ichikawa N."/>
            <person name="Katano-Makiyama Y."/>
            <person name="Hidaka K."/>
        </authorList>
    </citation>
    <scope>NUCLEOTIDE SEQUENCE [LARGE SCALE GENOMIC DNA]</scope>
    <source>
        <strain evidence="1 2">NBRC 104335</strain>
    </source>
</reference>